<sequence>MTDLNTIAENYIAAWNESDAARRQALLKAAFTDDVSYRDPIVQGDGHNGLAALIDGVQKRFAGFRFSLKGKPDGFGDTIRFSWNLGPEGTDSVIEGTDIGVIENGRLKSVTGFLDKVPAQ</sequence>
<reference evidence="3" key="1">
    <citation type="submission" date="2016-10" db="EMBL/GenBank/DDBJ databases">
        <authorList>
            <person name="Varghese N."/>
            <person name="Submissions S."/>
        </authorList>
    </citation>
    <scope>NUCLEOTIDE SEQUENCE [LARGE SCALE GENOMIC DNA]</scope>
    <source>
        <strain evidence="3">CGMCC 1.11022</strain>
    </source>
</reference>
<evidence type="ECO:0000259" key="1">
    <source>
        <dbReference type="Pfam" id="PF12680"/>
    </source>
</evidence>
<dbReference type="Pfam" id="PF12680">
    <property type="entry name" value="SnoaL_2"/>
    <property type="match status" value="1"/>
</dbReference>
<dbReference type="InterPro" id="IPR032710">
    <property type="entry name" value="NTF2-like_dom_sf"/>
</dbReference>
<dbReference type="Proteomes" id="UP000198894">
    <property type="component" value="Unassembled WGS sequence"/>
</dbReference>
<dbReference type="InterPro" id="IPR037401">
    <property type="entry name" value="SnoaL-like"/>
</dbReference>
<dbReference type="SUPFAM" id="SSF54427">
    <property type="entry name" value="NTF2-like"/>
    <property type="match status" value="1"/>
</dbReference>
<dbReference type="Gene3D" id="3.10.450.50">
    <property type="match status" value="1"/>
</dbReference>
<evidence type="ECO:0000313" key="3">
    <source>
        <dbReference type="Proteomes" id="UP000198894"/>
    </source>
</evidence>
<protein>
    <submittedName>
        <fullName evidence="2">SnoaL-like domain-containing protein</fullName>
    </submittedName>
</protein>
<keyword evidence="3" id="KW-1185">Reference proteome</keyword>
<organism evidence="2 3">
    <name type="scientific">Mesorhizobium muleiense</name>
    <dbReference type="NCBI Taxonomy" id="1004279"/>
    <lineage>
        <taxon>Bacteria</taxon>
        <taxon>Pseudomonadati</taxon>
        <taxon>Pseudomonadota</taxon>
        <taxon>Alphaproteobacteria</taxon>
        <taxon>Hyphomicrobiales</taxon>
        <taxon>Phyllobacteriaceae</taxon>
        <taxon>Mesorhizobium</taxon>
    </lineage>
</organism>
<dbReference type="AlphaFoldDB" id="A0A1G8QLH3"/>
<name>A0A1G8QLH3_9HYPH</name>
<gene>
    <name evidence="2" type="ORF">SAMN05428953_10487</name>
</gene>
<evidence type="ECO:0000313" key="2">
    <source>
        <dbReference type="EMBL" id="SDJ05547.1"/>
    </source>
</evidence>
<dbReference type="RefSeq" id="WP_091592626.1">
    <property type="nucleotide sequence ID" value="NZ_FNEE01000004.1"/>
</dbReference>
<feature type="domain" description="SnoaL-like" evidence="1">
    <location>
        <begin position="9"/>
        <end position="108"/>
    </location>
</feature>
<proteinExistence type="predicted"/>
<accession>A0A1G8QLH3</accession>
<dbReference type="EMBL" id="FNEE01000004">
    <property type="protein sequence ID" value="SDJ05547.1"/>
    <property type="molecule type" value="Genomic_DNA"/>
</dbReference>